<organism evidence="1 2">
    <name type="scientific">Candidatus Methylobacter oryzae</name>
    <dbReference type="NCBI Taxonomy" id="2497749"/>
    <lineage>
        <taxon>Bacteria</taxon>
        <taxon>Pseudomonadati</taxon>
        <taxon>Pseudomonadota</taxon>
        <taxon>Gammaproteobacteria</taxon>
        <taxon>Methylococcales</taxon>
        <taxon>Methylococcaceae</taxon>
        <taxon>Methylobacter</taxon>
    </lineage>
</organism>
<comment type="caution">
    <text evidence="1">The sequence shown here is derived from an EMBL/GenBank/DDBJ whole genome shotgun (WGS) entry which is preliminary data.</text>
</comment>
<evidence type="ECO:0000313" key="2">
    <source>
        <dbReference type="Proteomes" id="UP000733744"/>
    </source>
</evidence>
<reference evidence="1 2" key="1">
    <citation type="journal article" date="2019" name="Antonie Van Leeuwenhoek">
        <title>Description of 'Ca. Methylobacter oryzae' KRF1, a novel species from the environmentally important Methylobacter clade 2.</title>
        <authorList>
            <person name="Khatri K."/>
            <person name="Mohite J.A."/>
            <person name="Pandit P.S."/>
            <person name="Bahulikar R."/>
            <person name="Rahalkar M.C."/>
        </authorList>
    </citation>
    <scope>NUCLEOTIDE SEQUENCE [LARGE SCALE GENOMIC DNA]</scope>
    <source>
        <strain evidence="1 2">KRF1</strain>
    </source>
</reference>
<proteinExistence type="predicted"/>
<keyword evidence="2" id="KW-1185">Reference proteome</keyword>
<dbReference type="RefSeq" id="WP_127029510.1">
    <property type="nucleotide sequence ID" value="NZ_RYFG02000121.1"/>
</dbReference>
<evidence type="ECO:0000313" key="1">
    <source>
        <dbReference type="EMBL" id="TRW89594.1"/>
    </source>
</evidence>
<dbReference type="Proteomes" id="UP000733744">
    <property type="component" value="Unassembled WGS sequence"/>
</dbReference>
<sequence>MTDFIQTLVYAKNNKPWPDSSDIELNFAVTRPIKLNLSEKHSGILEHLLYLITRNPENLIAHTQRIFFCYRENLPDHLVAALIDLTIALGERGATLKRRMLSGAKAKLNDEQWRLLQNAGQPLQTVPFTLLTTGAVGNIQVVKQSAAVQSDRPDALSLALDYINYSQLNEAKTVLESAILEESQKEDLQLELLALYRSTQDAAAYRRMAGLLAEFENPHQHLWDELRSSFPEQVHED</sequence>
<name>A0ABY3C4J8_9GAMM</name>
<gene>
    <name evidence="1" type="ORF">EKO24_021270</name>
</gene>
<protein>
    <recommendedName>
        <fullName evidence="3">Tetratricopeptide repeat protein</fullName>
    </recommendedName>
</protein>
<evidence type="ECO:0008006" key="3">
    <source>
        <dbReference type="Google" id="ProtNLM"/>
    </source>
</evidence>
<dbReference type="EMBL" id="RYFG02000121">
    <property type="protein sequence ID" value="TRW89594.1"/>
    <property type="molecule type" value="Genomic_DNA"/>
</dbReference>
<accession>A0ABY3C4J8</accession>